<dbReference type="Proteomes" id="UP001176517">
    <property type="component" value="Unassembled WGS sequence"/>
</dbReference>
<evidence type="ECO:0000313" key="3">
    <source>
        <dbReference type="Proteomes" id="UP001176517"/>
    </source>
</evidence>
<gene>
    <name evidence="2" type="ORF">OC846_005449</name>
</gene>
<dbReference type="InterPro" id="IPR017438">
    <property type="entry name" value="ATP-NAD_kinase_N"/>
</dbReference>
<dbReference type="AlphaFoldDB" id="A0AAN6JVZ4"/>
<evidence type="ECO:0000256" key="1">
    <source>
        <dbReference type="SAM" id="MobiDB-lite"/>
    </source>
</evidence>
<reference evidence="2" key="1">
    <citation type="journal article" date="2023" name="PhytoFront">
        <title>Draft Genome Resources of Seven Strains of Tilletia horrida, Causal Agent of Kernel Smut of Rice.</title>
        <authorList>
            <person name="Khanal S."/>
            <person name="Antony Babu S."/>
            <person name="Zhou X.G."/>
        </authorList>
    </citation>
    <scope>NUCLEOTIDE SEQUENCE</scope>
    <source>
        <strain evidence="2">TX6</strain>
    </source>
</reference>
<organism evidence="2 3">
    <name type="scientific">Tilletia horrida</name>
    <dbReference type="NCBI Taxonomy" id="155126"/>
    <lineage>
        <taxon>Eukaryota</taxon>
        <taxon>Fungi</taxon>
        <taxon>Dikarya</taxon>
        <taxon>Basidiomycota</taxon>
        <taxon>Ustilaginomycotina</taxon>
        <taxon>Exobasidiomycetes</taxon>
        <taxon>Tilletiales</taxon>
        <taxon>Tilletiaceae</taxon>
        <taxon>Tilletia</taxon>
    </lineage>
</organism>
<keyword evidence="3" id="KW-1185">Reference proteome</keyword>
<proteinExistence type="predicted"/>
<accession>A0AAN6JVZ4</accession>
<comment type="caution">
    <text evidence="2">The sequence shown here is derived from an EMBL/GenBank/DDBJ whole genome shotgun (WGS) entry which is preliminary data.</text>
</comment>
<name>A0AAN6JVZ4_9BASI</name>
<dbReference type="EMBL" id="JAPDMZ010000209">
    <property type="protein sequence ID" value="KAK0545992.1"/>
    <property type="molecule type" value="Genomic_DNA"/>
</dbReference>
<dbReference type="Gene3D" id="3.40.50.10330">
    <property type="entry name" value="Probable inorganic polyphosphate/atp-NAD kinase, domain 1"/>
    <property type="match status" value="1"/>
</dbReference>
<evidence type="ECO:0000313" key="2">
    <source>
        <dbReference type="EMBL" id="KAK0545992.1"/>
    </source>
</evidence>
<feature type="region of interest" description="Disordered" evidence="1">
    <location>
        <begin position="135"/>
        <end position="159"/>
    </location>
</feature>
<sequence>MSRNLTHQLAETAVGVREVSKQLCRARVQLDSSVRSVLIITKARDNHLIRLTRQLALWLLLNKRPGQQRGLVVYVDAQLRGSKRFDAQGIRTEYPHLFQPAEVVHPKTCIKREERQARTPELHQQQISNDLLACDSNEERAPQHQSRNGAASDHFHPHE</sequence>
<protein>
    <submittedName>
        <fullName evidence="2">Uncharacterized protein</fullName>
    </submittedName>
</protein>